<name>A0A848D594_9BIFI</name>
<dbReference type="GO" id="GO:0016020">
    <property type="term" value="C:membrane"/>
    <property type="evidence" value="ECO:0007669"/>
    <property type="project" value="UniProtKB-SubCell"/>
</dbReference>
<dbReference type="PANTHER" id="PTHR30093">
    <property type="entry name" value="GENERAL SECRETION PATHWAY PROTEIN G"/>
    <property type="match status" value="1"/>
</dbReference>
<reference evidence="7 8" key="1">
    <citation type="submission" date="2020-04" db="EMBL/GenBank/DDBJ databases">
        <authorList>
            <person name="Hitch T.C.A."/>
            <person name="Wylensek D."/>
            <person name="Clavel T."/>
        </authorList>
    </citation>
    <scope>NUCLEOTIDE SEQUENCE [LARGE SCALE GENOMIC DNA]</scope>
    <source>
        <strain evidence="7 8">WCA-130-P53-4B</strain>
    </source>
</reference>
<keyword evidence="3 6" id="KW-0812">Transmembrane</keyword>
<gene>
    <name evidence="7" type="ORF">HF843_02065</name>
</gene>
<keyword evidence="2" id="KW-0488">Methylation</keyword>
<dbReference type="Gene3D" id="3.30.700.10">
    <property type="entry name" value="Glycoprotein, Type 4 Pilin"/>
    <property type="match status" value="1"/>
</dbReference>
<dbReference type="NCBIfam" id="TIGR02532">
    <property type="entry name" value="IV_pilin_GFxxxE"/>
    <property type="match status" value="1"/>
</dbReference>
<comment type="caution">
    <text evidence="7">The sequence shown here is derived from an EMBL/GenBank/DDBJ whole genome shotgun (WGS) entry which is preliminary data.</text>
</comment>
<organism evidence="7 8">
    <name type="scientific">Bifidobacterium boum</name>
    <dbReference type="NCBI Taxonomy" id="78343"/>
    <lineage>
        <taxon>Bacteria</taxon>
        <taxon>Bacillati</taxon>
        <taxon>Actinomycetota</taxon>
        <taxon>Actinomycetes</taxon>
        <taxon>Bifidobacteriales</taxon>
        <taxon>Bifidobacteriaceae</taxon>
        <taxon>Bifidobacterium</taxon>
    </lineage>
</organism>
<dbReference type="InterPro" id="IPR045584">
    <property type="entry name" value="Pilin-like"/>
</dbReference>
<evidence type="ECO:0000256" key="6">
    <source>
        <dbReference type="SAM" id="Phobius"/>
    </source>
</evidence>
<dbReference type="Proteomes" id="UP000583419">
    <property type="component" value="Unassembled WGS sequence"/>
</dbReference>
<evidence type="ECO:0000256" key="5">
    <source>
        <dbReference type="ARBA" id="ARBA00023136"/>
    </source>
</evidence>
<dbReference type="RefSeq" id="WP_168973202.1">
    <property type="nucleotide sequence ID" value="NZ_JABAGJ010000002.1"/>
</dbReference>
<evidence type="ECO:0000256" key="4">
    <source>
        <dbReference type="ARBA" id="ARBA00022989"/>
    </source>
</evidence>
<evidence type="ECO:0000313" key="7">
    <source>
        <dbReference type="EMBL" id="NMF01980.1"/>
    </source>
</evidence>
<dbReference type="InterPro" id="IPR012902">
    <property type="entry name" value="N_methyl_site"/>
</dbReference>
<dbReference type="Pfam" id="PF07963">
    <property type="entry name" value="N_methyl"/>
    <property type="match status" value="1"/>
</dbReference>
<dbReference type="EMBL" id="JABAGJ010000002">
    <property type="protein sequence ID" value="NMF01980.1"/>
    <property type="molecule type" value="Genomic_DNA"/>
</dbReference>
<evidence type="ECO:0000313" key="8">
    <source>
        <dbReference type="Proteomes" id="UP000583419"/>
    </source>
</evidence>
<sequence length="146" mass="15356">MKSVQKALKRRADGEKGFTLIELLVVVIILGILAAIAVPIYLNQRRSAWNATTESDVKNASLVVESAASAAGGDYSSITFPTSCTSAAACTLTAGGESYTVTVSKNVTLTFPTHTKDGYTIHGENSSATDLKKFTYDSATGKVSRS</sequence>
<keyword evidence="4 6" id="KW-1133">Transmembrane helix</keyword>
<dbReference type="SUPFAM" id="SSF54523">
    <property type="entry name" value="Pili subunits"/>
    <property type="match status" value="1"/>
</dbReference>
<evidence type="ECO:0000256" key="2">
    <source>
        <dbReference type="ARBA" id="ARBA00022481"/>
    </source>
</evidence>
<evidence type="ECO:0000256" key="1">
    <source>
        <dbReference type="ARBA" id="ARBA00004167"/>
    </source>
</evidence>
<feature type="transmembrane region" description="Helical" evidence="6">
    <location>
        <begin position="20"/>
        <end position="42"/>
    </location>
</feature>
<protein>
    <submittedName>
        <fullName evidence="7">Type II secretion system protein</fullName>
    </submittedName>
</protein>
<accession>A0A848D594</accession>
<dbReference type="AlphaFoldDB" id="A0A848D594"/>
<proteinExistence type="predicted"/>
<evidence type="ECO:0000256" key="3">
    <source>
        <dbReference type="ARBA" id="ARBA00022692"/>
    </source>
</evidence>
<keyword evidence="5 6" id="KW-0472">Membrane</keyword>
<dbReference type="PROSITE" id="PS00409">
    <property type="entry name" value="PROKAR_NTER_METHYL"/>
    <property type="match status" value="1"/>
</dbReference>
<dbReference type="PANTHER" id="PTHR30093:SF44">
    <property type="entry name" value="TYPE II SECRETION SYSTEM CORE PROTEIN G"/>
    <property type="match status" value="1"/>
</dbReference>
<comment type="subcellular location">
    <subcellularLocation>
        <location evidence="1">Membrane</location>
        <topology evidence="1">Single-pass membrane protein</topology>
    </subcellularLocation>
</comment>